<proteinExistence type="predicted"/>
<feature type="transmembrane region" description="Helical" evidence="1">
    <location>
        <begin position="12"/>
        <end position="32"/>
    </location>
</feature>
<gene>
    <name evidence="2" type="ORF">GS8_1642</name>
</gene>
<dbReference type="EMBL" id="LUCS01000027">
    <property type="protein sequence ID" value="KAF6510971.1"/>
    <property type="molecule type" value="Genomic_DNA"/>
</dbReference>
<dbReference type="Proteomes" id="UP000773850">
    <property type="component" value="Unassembled WGS sequence"/>
</dbReference>
<protein>
    <submittedName>
        <fullName evidence="2">Uncharacterized protein</fullName>
    </submittedName>
</protein>
<keyword evidence="1" id="KW-0812">Transmembrane</keyword>
<comment type="caution">
    <text evidence="2">The sequence shown here is derived from an EMBL/GenBank/DDBJ whole genome shotgun (WGS) entry which is preliminary data.</text>
</comment>
<accession>A0ABQ7HFR2</accession>
<organism evidence="2 3">
    <name type="scientific">Geobacillus stearothermophilus</name>
    <name type="common">Bacillus stearothermophilus</name>
    <dbReference type="NCBI Taxonomy" id="1422"/>
    <lineage>
        <taxon>Bacteria</taxon>
        <taxon>Bacillati</taxon>
        <taxon>Bacillota</taxon>
        <taxon>Bacilli</taxon>
        <taxon>Bacillales</taxon>
        <taxon>Anoxybacillaceae</taxon>
        <taxon>Geobacillus</taxon>
    </lineage>
</organism>
<keyword evidence="1" id="KW-1133">Transmembrane helix</keyword>
<reference evidence="2 3" key="1">
    <citation type="submission" date="2016-03" db="EMBL/GenBank/DDBJ databases">
        <title>Spore heat resistance.</title>
        <authorList>
            <person name="Boekhorst J."/>
            <person name="Berendsen E.M."/>
            <person name="Wells-Bennik M.H."/>
            <person name="Kuipers O.P."/>
        </authorList>
    </citation>
    <scope>NUCLEOTIDE SEQUENCE [LARGE SCALE GENOMIC DNA]</scope>
    <source>
        <strain evidence="2 3">GS8</strain>
    </source>
</reference>
<keyword evidence="3" id="KW-1185">Reference proteome</keyword>
<evidence type="ECO:0000256" key="1">
    <source>
        <dbReference type="SAM" id="Phobius"/>
    </source>
</evidence>
<evidence type="ECO:0000313" key="3">
    <source>
        <dbReference type="Proteomes" id="UP000773850"/>
    </source>
</evidence>
<name>A0ABQ7HFR2_GEOSE</name>
<evidence type="ECO:0000313" key="2">
    <source>
        <dbReference type="EMBL" id="KAF6510971.1"/>
    </source>
</evidence>
<keyword evidence="1" id="KW-0472">Membrane</keyword>
<sequence length="42" mass="4829">MAIRKEEGRSPLVNRATFVTVATLRIFIAHYFTNFSNMAAPW</sequence>